<reference evidence="1" key="1">
    <citation type="submission" date="2014-11" db="EMBL/GenBank/DDBJ databases">
        <authorList>
            <person name="Amaro Gonzalez C."/>
        </authorList>
    </citation>
    <scope>NUCLEOTIDE SEQUENCE</scope>
</reference>
<dbReference type="AlphaFoldDB" id="A0A0E9W6J1"/>
<accession>A0A0E9W6J1</accession>
<evidence type="ECO:0000313" key="1">
    <source>
        <dbReference type="EMBL" id="JAH85916.1"/>
    </source>
</evidence>
<proteinExistence type="predicted"/>
<name>A0A0E9W6J1_ANGAN</name>
<reference evidence="1" key="2">
    <citation type="journal article" date="2015" name="Fish Shellfish Immunol.">
        <title>Early steps in the European eel (Anguilla anguilla)-Vibrio vulnificus interaction in the gills: Role of the RtxA13 toxin.</title>
        <authorList>
            <person name="Callol A."/>
            <person name="Pajuelo D."/>
            <person name="Ebbesson L."/>
            <person name="Teles M."/>
            <person name="MacKenzie S."/>
            <person name="Amaro C."/>
        </authorList>
    </citation>
    <scope>NUCLEOTIDE SEQUENCE</scope>
</reference>
<dbReference type="EMBL" id="GBXM01022661">
    <property type="protein sequence ID" value="JAH85916.1"/>
    <property type="molecule type" value="Transcribed_RNA"/>
</dbReference>
<sequence length="37" mass="4401">MYKQAYTDPQSQHTHTHTHLVPWCAAERRVARELPLQ</sequence>
<protein>
    <submittedName>
        <fullName evidence="1">Uncharacterized protein</fullName>
    </submittedName>
</protein>
<organism evidence="1">
    <name type="scientific">Anguilla anguilla</name>
    <name type="common">European freshwater eel</name>
    <name type="synonym">Muraena anguilla</name>
    <dbReference type="NCBI Taxonomy" id="7936"/>
    <lineage>
        <taxon>Eukaryota</taxon>
        <taxon>Metazoa</taxon>
        <taxon>Chordata</taxon>
        <taxon>Craniata</taxon>
        <taxon>Vertebrata</taxon>
        <taxon>Euteleostomi</taxon>
        <taxon>Actinopterygii</taxon>
        <taxon>Neopterygii</taxon>
        <taxon>Teleostei</taxon>
        <taxon>Anguilliformes</taxon>
        <taxon>Anguillidae</taxon>
        <taxon>Anguilla</taxon>
    </lineage>
</organism>